<evidence type="ECO:0000313" key="1">
    <source>
        <dbReference type="EMBL" id="GMH69852.1"/>
    </source>
</evidence>
<keyword evidence="2" id="KW-1185">Reference proteome</keyword>
<sequence length="255" mass="28393">MKSSQSLSEPAAAAALGNSTTVSTVPTSYFLNSVECRRKLLEYFSISRTLRLLSALCTEWRGLVEVFPNYEVTQVIFLLNITKIGDRACTFAANLVVVDIPKGVKSIGYCAFYRCTSLTNVSFPTTLTLIGGYAFARCPSLENVDLLHTNLQQLGEGAFYDCSELTSMTIPDSLQTLKADIFVGCHKLVPASIDVNAENANLGNDVTFRVVAFLRRKQKYLGEQKERLDQVHEVKVNSKWSLKMKNRLAILMNRE</sequence>
<dbReference type="OrthoDB" id="10264456at2759"/>
<protein>
    <submittedName>
        <fullName evidence="1">Uncharacterized protein</fullName>
    </submittedName>
</protein>
<dbReference type="PANTHER" id="PTHR45661">
    <property type="entry name" value="SURFACE ANTIGEN"/>
    <property type="match status" value="1"/>
</dbReference>
<comment type="caution">
    <text evidence="1">The sequence shown here is derived from an EMBL/GenBank/DDBJ whole genome shotgun (WGS) entry which is preliminary data.</text>
</comment>
<dbReference type="Pfam" id="PF13306">
    <property type="entry name" value="LRR_5"/>
    <property type="match status" value="1"/>
</dbReference>
<dbReference type="EMBL" id="BRXW01000610">
    <property type="protein sequence ID" value="GMH69852.1"/>
    <property type="molecule type" value="Genomic_DNA"/>
</dbReference>
<dbReference type="Proteomes" id="UP001165122">
    <property type="component" value="Unassembled WGS sequence"/>
</dbReference>
<organism evidence="1 2">
    <name type="scientific">Triparma laevis f. longispina</name>
    <dbReference type="NCBI Taxonomy" id="1714387"/>
    <lineage>
        <taxon>Eukaryota</taxon>
        <taxon>Sar</taxon>
        <taxon>Stramenopiles</taxon>
        <taxon>Ochrophyta</taxon>
        <taxon>Bolidophyceae</taxon>
        <taxon>Parmales</taxon>
        <taxon>Triparmaceae</taxon>
        <taxon>Triparma</taxon>
    </lineage>
</organism>
<dbReference type="InterPro" id="IPR053139">
    <property type="entry name" value="Surface_bspA-like"/>
</dbReference>
<dbReference type="InterPro" id="IPR026906">
    <property type="entry name" value="LRR_5"/>
</dbReference>
<dbReference type="PANTHER" id="PTHR45661:SF3">
    <property type="entry name" value="IG-LIKE DOMAIN-CONTAINING PROTEIN"/>
    <property type="match status" value="1"/>
</dbReference>
<gene>
    <name evidence="1" type="ORF">TrLO_g4994</name>
</gene>
<dbReference type="AlphaFoldDB" id="A0A9W7ACN6"/>
<dbReference type="InterPro" id="IPR032675">
    <property type="entry name" value="LRR_dom_sf"/>
</dbReference>
<proteinExistence type="predicted"/>
<accession>A0A9W7ACN6</accession>
<evidence type="ECO:0000313" key="2">
    <source>
        <dbReference type="Proteomes" id="UP001165122"/>
    </source>
</evidence>
<dbReference type="Gene3D" id="3.80.10.10">
    <property type="entry name" value="Ribonuclease Inhibitor"/>
    <property type="match status" value="1"/>
</dbReference>
<name>A0A9W7ACN6_9STRA</name>
<dbReference type="SUPFAM" id="SSF52058">
    <property type="entry name" value="L domain-like"/>
    <property type="match status" value="1"/>
</dbReference>
<reference evidence="2" key="1">
    <citation type="journal article" date="2023" name="Commun. Biol.">
        <title>Genome analysis of Parmales, the sister group of diatoms, reveals the evolutionary specialization of diatoms from phago-mixotrophs to photoautotrophs.</title>
        <authorList>
            <person name="Ban H."/>
            <person name="Sato S."/>
            <person name="Yoshikawa S."/>
            <person name="Yamada K."/>
            <person name="Nakamura Y."/>
            <person name="Ichinomiya M."/>
            <person name="Sato N."/>
            <person name="Blanc-Mathieu R."/>
            <person name="Endo H."/>
            <person name="Kuwata A."/>
            <person name="Ogata H."/>
        </authorList>
    </citation>
    <scope>NUCLEOTIDE SEQUENCE [LARGE SCALE GENOMIC DNA]</scope>
    <source>
        <strain evidence="2">NIES 3700</strain>
    </source>
</reference>